<name>A0AA36DYV6_LACSI</name>
<dbReference type="AlphaFoldDB" id="A0AA36DYV6"/>
<sequence>MSAKRSRVASSSSAARQPVRQLEPHVPVAFKPQYQTLHEHQDDIRPTVYEATPLITGFIVEYMVERPSFTGYSIVETYDRYGWGGALDFNPMQIYVDIVREWMRTLRRVELPSRSKEL</sequence>
<evidence type="ECO:0000256" key="1">
    <source>
        <dbReference type="SAM" id="MobiDB-lite"/>
    </source>
</evidence>
<evidence type="ECO:0000313" key="2">
    <source>
        <dbReference type="EMBL" id="CAI9276118.1"/>
    </source>
</evidence>
<proteinExistence type="predicted"/>
<reference evidence="2" key="1">
    <citation type="submission" date="2023-04" db="EMBL/GenBank/DDBJ databases">
        <authorList>
            <person name="Vijverberg K."/>
            <person name="Xiong W."/>
            <person name="Schranz E."/>
        </authorList>
    </citation>
    <scope>NUCLEOTIDE SEQUENCE</scope>
</reference>
<feature type="region of interest" description="Disordered" evidence="1">
    <location>
        <begin position="1"/>
        <end position="26"/>
    </location>
</feature>
<protein>
    <submittedName>
        <fullName evidence="2">Uncharacterized protein</fullName>
    </submittedName>
</protein>
<dbReference type="Proteomes" id="UP001177003">
    <property type="component" value="Chromosome 3"/>
</dbReference>
<organism evidence="2 3">
    <name type="scientific">Lactuca saligna</name>
    <name type="common">Willowleaf lettuce</name>
    <dbReference type="NCBI Taxonomy" id="75948"/>
    <lineage>
        <taxon>Eukaryota</taxon>
        <taxon>Viridiplantae</taxon>
        <taxon>Streptophyta</taxon>
        <taxon>Embryophyta</taxon>
        <taxon>Tracheophyta</taxon>
        <taxon>Spermatophyta</taxon>
        <taxon>Magnoliopsida</taxon>
        <taxon>eudicotyledons</taxon>
        <taxon>Gunneridae</taxon>
        <taxon>Pentapetalae</taxon>
        <taxon>asterids</taxon>
        <taxon>campanulids</taxon>
        <taxon>Asterales</taxon>
        <taxon>Asteraceae</taxon>
        <taxon>Cichorioideae</taxon>
        <taxon>Cichorieae</taxon>
        <taxon>Lactucinae</taxon>
        <taxon>Lactuca</taxon>
    </lineage>
</organism>
<gene>
    <name evidence="2" type="ORF">LSALG_LOCUS16111</name>
</gene>
<dbReference type="EMBL" id="OX465079">
    <property type="protein sequence ID" value="CAI9276118.1"/>
    <property type="molecule type" value="Genomic_DNA"/>
</dbReference>
<keyword evidence="3" id="KW-1185">Reference proteome</keyword>
<evidence type="ECO:0000313" key="3">
    <source>
        <dbReference type="Proteomes" id="UP001177003"/>
    </source>
</evidence>
<accession>A0AA36DYV6</accession>